<evidence type="ECO:0000256" key="2">
    <source>
        <dbReference type="SAM" id="MobiDB-lite"/>
    </source>
</evidence>
<organism evidence="3 4">
    <name type="scientific">Durusdinium trenchii</name>
    <dbReference type="NCBI Taxonomy" id="1381693"/>
    <lineage>
        <taxon>Eukaryota</taxon>
        <taxon>Sar</taxon>
        <taxon>Alveolata</taxon>
        <taxon>Dinophyceae</taxon>
        <taxon>Suessiales</taxon>
        <taxon>Symbiodiniaceae</taxon>
        <taxon>Durusdinium</taxon>
    </lineage>
</organism>
<dbReference type="PANTHER" id="PTHR31642">
    <property type="entry name" value="TRICHOTHECENE 3-O-ACETYLTRANSFERASE"/>
    <property type="match status" value="1"/>
</dbReference>
<proteinExistence type="predicted"/>
<feature type="region of interest" description="Disordered" evidence="2">
    <location>
        <begin position="598"/>
        <end position="637"/>
    </location>
</feature>
<feature type="region of interest" description="Disordered" evidence="2">
    <location>
        <begin position="26"/>
        <end position="67"/>
    </location>
</feature>
<name>A0ABP0MAB4_9DINO</name>
<dbReference type="Pfam" id="PF02458">
    <property type="entry name" value="Transferase"/>
    <property type="match status" value="1"/>
</dbReference>
<evidence type="ECO:0000256" key="1">
    <source>
        <dbReference type="ARBA" id="ARBA00022679"/>
    </source>
</evidence>
<protein>
    <submittedName>
        <fullName evidence="3">Uncharacterized protein</fullName>
    </submittedName>
</protein>
<reference evidence="3 4" key="1">
    <citation type="submission" date="2024-02" db="EMBL/GenBank/DDBJ databases">
        <authorList>
            <person name="Chen Y."/>
            <person name="Shah S."/>
            <person name="Dougan E. K."/>
            <person name="Thang M."/>
            <person name="Chan C."/>
        </authorList>
    </citation>
    <scope>NUCLEOTIDE SEQUENCE [LARGE SCALE GENOMIC DNA]</scope>
</reference>
<evidence type="ECO:0000313" key="3">
    <source>
        <dbReference type="EMBL" id="CAK9048436.1"/>
    </source>
</evidence>
<dbReference type="InterPro" id="IPR050317">
    <property type="entry name" value="Plant_Fungal_Acyltransferase"/>
</dbReference>
<dbReference type="PANTHER" id="PTHR31642:SF310">
    <property type="entry name" value="FATTY ALCOHOL:CAFFEOYL-COA ACYLTRANSFERASE"/>
    <property type="match status" value="1"/>
</dbReference>
<accession>A0ABP0MAB4</accession>
<dbReference type="Gene3D" id="3.30.559.10">
    <property type="entry name" value="Chloramphenicol acetyltransferase-like domain"/>
    <property type="match status" value="2"/>
</dbReference>
<dbReference type="EMBL" id="CAXAMM010020704">
    <property type="protein sequence ID" value="CAK9048436.1"/>
    <property type="molecule type" value="Genomic_DNA"/>
</dbReference>
<keyword evidence="4" id="KW-1185">Reference proteome</keyword>
<feature type="non-terminal residue" evidence="3">
    <location>
        <position position="1"/>
    </location>
</feature>
<feature type="compositionally biased region" description="Gly residues" evidence="2">
    <location>
        <begin position="28"/>
        <end position="43"/>
    </location>
</feature>
<evidence type="ECO:0000313" key="4">
    <source>
        <dbReference type="Proteomes" id="UP001642464"/>
    </source>
</evidence>
<keyword evidence="1" id="KW-0808">Transferase</keyword>
<comment type="caution">
    <text evidence="3">The sequence shown here is derived from an EMBL/GenBank/DDBJ whole genome shotgun (WGS) entry which is preliminary data.</text>
</comment>
<sequence length="637" mass="70564">ALGREGDGETRREGSIDAGLRLRSGGFNLRGGVGSDAGSGVPDGGKRATSWEGEDASRAGGTEKGVGKVSGTGCVPCCGSSGGGRLSGMEQGALDAFENHWVLPSRWIRRPTESEAGMGDMDPETDEVEERQLRRDEWEWELRASDSMYLRVPNVLMGFKFASLLDVQHLVKGLELTLERFPIMAGGVVRDPKSKRYKVVMEGSKGVCLQVRSSSLPPPEHAEDPSVLSWDKFFPPEADGGFKEPSQRAALRASVTLFPEYNTSIICLGFVHCVTDGEALVNVLHTWSYLTSQIAGVEPRPAKLPKLPILDRRIDFPHELLSSIKRNRSKELERKIPTWEIFKVVKALVTDLPKSEICDFRLNNEDLKEFKNMVSAELPEGKWVSSYEVIMAILLRLRAAADRKSLKPSKIKFRTLVNSRGRGEFSPPGYFGNALAYVPITIPLSCQTDPERWVGDTALFLHEKLRAKLKDGAMLDRIHGVFEDALLNQGMNDGLLSRASFNRPWALALLGSPITNSWASYPMLDINFGSPEPAMLMRVPRGFTWLNHLFMCPRTKDEMFIRVHVRPGRGKYLRRFISELGLPLHALLDEPQKLRRPFSLAPSSSRSFPGGDVEFVNADDADDAGHPKAQLADTPVA</sequence>
<dbReference type="InterPro" id="IPR023213">
    <property type="entry name" value="CAT-like_dom_sf"/>
</dbReference>
<dbReference type="Proteomes" id="UP001642464">
    <property type="component" value="Unassembled WGS sequence"/>
</dbReference>
<gene>
    <name evidence="3" type="ORF">SCF082_LOCUS26985</name>
</gene>